<accession>A0AAV3RE24</accession>
<dbReference type="EMBL" id="BAABME010009122">
    <property type="protein sequence ID" value="GAA0174550.1"/>
    <property type="molecule type" value="Genomic_DNA"/>
</dbReference>
<evidence type="ECO:0000256" key="1">
    <source>
        <dbReference type="SAM" id="MobiDB-lite"/>
    </source>
</evidence>
<sequence>MEPCFPSSSAQHPTSPPPNSIKEGSMHSQRVQAPLQTSSNPLIETNQTTNTFALAYAPHSKNTSSPPPHDFMVDEGFRPTQENLALSPLHLPKSSIAIRNTAYTNHIAIHSNSYALQPIAPSSNSHAPPSNNLLDLHATHPTNFTTKPDTHPSVPLRNPNMPPTTIQQVPPHNHKPTTTMLATPIITITEKPHATKTAGDSLETHVQEPAEFPTEIHATL</sequence>
<keyword evidence="3" id="KW-1185">Reference proteome</keyword>
<feature type="compositionally biased region" description="Polar residues" evidence="1">
    <location>
        <begin position="26"/>
        <end position="42"/>
    </location>
</feature>
<proteinExistence type="predicted"/>
<gene>
    <name evidence="2" type="ORF">LIER_27921</name>
</gene>
<dbReference type="AlphaFoldDB" id="A0AAV3RE24"/>
<feature type="region of interest" description="Disordered" evidence="1">
    <location>
        <begin position="1"/>
        <end position="42"/>
    </location>
</feature>
<evidence type="ECO:0000313" key="3">
    <source>
        <dbReference type="Proteomes" id="UP001454036"/>
    </source>
</evidence>
<name>A0AAV3RE24_LITER</name>
<organism evidence="2 3">
    <name type="scientific">Lithospermum erythrorhizon</name>
    <name type="common">Purple gromwell</name>
    <name type="synonym">Lithospermum officinale var. erythrorhizon</name>
    <dbReference type="NCBI Taxonomy" id="34254"/>
    <lineage>
        <taxon>Eukaryota</taxon>
        <taxon>Viridiplantae</taxon>
        <taxon>Streptophyta</taxon>
        <taxon>Embryophyta</taxon>
        <taxon>Tracheophyta</taxon>
        <taxon>Spermatophyta</taxon>
        <taxon>Magnoliopsida</taxon>
        <taxon>eudicotyledons</taxon>
        <taxon>Gunneridae</taxon>
        <taxon>Pentapetalae</taxon>
        <taxon>asterids</taxon>
        <taxon>lamiids</taxon>
        <taxon>Boraginales</taxon>
        <taxon>Boraginaceae</taxon>
        <taxon>Boraginoideae</taxon>
        <taxon>Lithospermeae</taxon>
        <taxon>Lithospermum</taxon>
    </lineage>
</organism>
<feature type="region of interest" description="Disordered" evidence="1">
    <location>
        <begin position="193"/>
        <end position="220"/>
    </location>
</feature>
<feature type="compositionally biased region" description="Polar residues" evidence="1">
    <location>
        <begin position="1"/>
        <end position="13"/>
    </location>
</feature>
<reference evidence="2 3" key="1">
    <citation type="submission" date="2024-01" db="EMBL/GenBank/DDBJ databases">
        <title>The complete chloroplast genome sequence of Lithospermum erythrorhizon: insights into the phylogenetic relationship among Boraginaceae species and the maternal lineages of purple gromwells.</title>
        <authorList>
            <person name="Okada T."/>
            <person name="Watanabe K."/>
        </authorList>
    </citation>
    <scope>NUCLEOTIDE SEQUENCE [LARGE SCALE GENOMIC DNA]</scope>
</reference>
<protein>
    <submittedName>
        <fullName evidence="2">Uncharacterized protein</fullName>
    </submittedName>
</protein>
<comment type="caution">
    <text evidence="2">The sequence shown here is derived from an EMBL/GenBank/DDBJ whole genome shotgun (WGS) entry which is preliminary data.</text>
</comment>
<dbReference type="Proteomes" id="UP001454036">
    <property type="component" value="Unassembled WGS sequence"/>
</dbReference>
<evidence type="ECO:0000313" key="2">
    <source>
        <dbReference type="EMBL" id="GAA0174550.1"/>
    </source>
</evidence>